<feature type="transmembrane region" description="Helical" evidence="1">
    <location>
        <begin position="125"/>
        <end position="148"/>
    </location>
</feature>
<accession>A0A497ZKZ5</accession>
<feature type="transmembrane region" description="Helical" evidence="1">
    <location>
        <begin position="97"/>
        <end position="119"/>
    </location>
</feature>
<comment type="caution">
    <text evidence="3">The sequence shown here is derived from an EMBL/GenBank/DDBJ whole genome shotgun (WGS) entry which is preliminary data.</text>
</comment>
<proteinExistence type="predicted"/>
<dbReference type="InterPro" id="IPR007896">
    <property type="entry name" value="BTP_bacteria"/>
</dbReference>
<dbReference type="InterPro" id="IPR058208">
    <property type="entry name" value="PACE"/>
</dbReference>
<dbReference type="AlphaFoldDB" id="A0A497ZKZ5"/>
<dbReference type="EMBL" id="RCCT01000003">
    <property type="protein sequence ID" value="RLK07305.1"/>
    <property type="molecule type" value="Genomic_DNA"/>
</dbReference>
<feature type="domain" description="Chlorhexidine efflux transporter" evidence="2">
    <location>
        <begin position="19"/>
        <end position="79"/>
    </location>
</feature>
<dbReference type="RefSeq" id="WP_083829017.1">
    <property type="nucleotide sequence ID" value="NZ_AEYW01000014.1"/>
</dbReference>
<dbReference type="OrthoDB" id="7744566at2"/>
<keyword evidence="1" id="KW-1133">Transmembrane helix</keyword>
<evidence type="ECO:0000313" key="4">
    <source>
        <dbReference type="Proteomes" id="UP000271700"/>
    </source>
</evidence>
<evidence type="ECO:0000313" key="3">
    <source>
        <dbReference type="EMBL" id="RLK07305.1"/>
    </source>
</evidence>
<sequence length="195" mass="22333">MPFLMWQELLYWSRKITLRSFKERVIQTSSFELVGIFFVAPIYAQLAGSSMVHGFATIAVLSIAVMVWSPIFNTFFDVIDRHFTNRLACKRPHRLRVLHATLHEVTAILITCPLLMWIGGHTLSAALAFNLGLTLTYSIYTYFFHMIYDRLRPVERQTHVETKKQIPALSSILATDSPQVGLIEAEAKFGLDRRS</sequence>
<feature type="transmembrane region" description="Helical" evidence="1">
    <location>
        <begin position="52"/>
        <end position="76"/>
    </location>
</feature>
<feature type="domain" description="Chlorhexidine efflux transporter" evidence="2">
    <location>
        <begin position="92"/>
        <end position="153"/>
    </location>
</feature>
<dbReference type="Proteomes" id="UP000271700">
    <property type="component" value="Unassembled WGS sequence"/>
</dbReference>
<keyword evidence="1" id="KW-0472">Membrane</keyword>
<name>A0A497ZKZ5_9RHOB</name>
<reference evidence="3 4" key="1">
    <citation type="submission" date="2018-10" db="EMBL/GenBank/DDBJ databases">
        <title>Genomic Encyclopedia of Archaeal and Bacterial Type Strains, Phase II (KMG-II): from individual species to whole genera.</title>
        <authorList>
            <person name="Goeker M."/>
        </authorList>
    </citation>
    <scope>NUCLEOTIDE SEQUENCE [LARGE SCALE GENOMIC DNA]</scope>
    <source>
        <strain evidence="3 4">DSM 29317</strain>
    </source>
</reference>
<dbReference type="Pfam" id="PF05232">
    <property type="entry name" value="BTP"/>
    <property type="match status" value="2"/>
</dbReference>
<feature type="transmembrane region" description="Helical" evidence="1">
    <location>
        <begin position="25"/>
        <end position="46"/>
    </location>
</feature>
<protein>
    <submittedName>
        <fullName evidence="3">Putative membrane protein</fullName>
    </submittedName>
</protein>
<evidence type="ECO:0000259" key="2">
    <source>
        <dbReference type="Pfam" id="PF05232"/>
    </source>
</evidence>
<organism evidence="3 4">
    <name type="scientific">Ruegeria conchae</name>
    <dbReference type="NCBI Taxonomy" id="981384"/>
    <lineage>
        <taxon>Bacteria</taxon>
        <taxon>Pseudomonadati</taxon>
        <taxon>Pseudomonadota</taxon>
        <taxon>Alphaproteobacteria</taxon>
        <taxon>Rhodobacterales</taxon>
        <taxon>Roseobacteraceae</taxon>
        <taxon>Ruegeria</taxon>
    </lineage>
</organism>
<dbReference type="NCBIfam" id="NF033664">
    <property type="entry name" value="PACE_transport"/>
    <property type="match status" value="1"/>
</dbReference>
<keyword evidence="4" id="KW-1185">Reference proteome</keyword>
<gene>
    <name evidence="3" type="ORF">CLV75_2422</name>
</gene>
<evidence type="ECO:0000256" key="1">
    <source>
        <dbReference type="SAM" id="Phobius"/>
    </source>
</evidence>
<keyword evidence="1" id="KW-0812">Transmembrane</keyword>